<dbReference type="AlphaFoldDB" id="A0A4V2YNK5"/>
<dbReference type="OrthoDB" id="4338617at2"/>
<keyword evidence="1" id="KW-0805">Transcription regulation</keyword>
<accession>A0A4V2YNK5</accession>
<keyword evidence="3" id="KW-0804">Transcription</keyword>
<dbReference type="RefSeq" id="WP_132609286.1">
    <property type="nucleotide sequence ID" value="NZ_SMKQ01000008.1"/>
</dbReference>
<comment type="caution">
    <text evidence="5">The sequence shown here is derived from an EMBL/GenBank/DDBJ whole genome shotgun (WGS) entry which is preliminary data.</text>
</comment>
<dbReference type="GO" id="GO:0003677">
    <property type="term" value="F:DNA binding"/>
    <property type="evidence" value="ECO:0007669"/>
    <property type="project" value="UniProtKB-KW"/>
</dbReference>
<dbReference type="PANTHER" id="PTHR44846:SF17">
    <property type="entry name" value="GNTR-FAMILY TRANSCRIPTIONAL REGULATOR"/>
    <property type="match status" value="1"/>
</dbReference>
<dbReference type="PANTHER" id="PTHR44846">
    <property type="entry name" value="MANNOSYL-D-GLYCERATE TRANSPORT/METABOLISM SYSTEM REPRESSOR MNGR-RELATED"/>
    <property type="match status" value="1"/>
</dbReference>
<dbReference type="GO" id="GO:0003700">
    <property type="term" value="F:DNA-binding transcription factor activity"/>
    <property type="evidence" value="ECO:0007669"/>
    <property type="project" value="InterPro"/>
</dbReference>
<gene>
    <name evidence="5" type="ORF">E1286_05410</name>
</gene>
<keyword evidence="6" id="KW-1185">Reference proteome</keyword>
<dbReference type="Pfam" id="PF00392">
    <property type="entry name" value="GntR"/>
    <property type="match status" value="1"/>
</dbReference>
<protein>
    <submittedName>
        <fullName evidence="5">GntR family transcriptional regulator</fullName>
    </submittedName>
</protein>
<dbReference type="InterPro" id="IPR050679">
    <property type="entry name" value="Bact_HTH_transcr_reg"/>
</dbReference>
<dbReference type="InterPro" id="IPR036390">
    <property type="entry name" value="WH_DNA-bd_sf"/>
</dbReference>
<dbReference type="SMART" id="SM00345">
    <property type="entry name" value="HTH_GNTR"/>
    <property type="match status" value="1"/>
</dbReference>
<feature type="domain" description="HTH gntR-type" evidence="4">
    <location>
        <begin position="7"/>
        <end position="75"/>
    </location>
</feature>
<reference evidence="5 6" key="1">
    <citation type="submission" date="2019-03" db="EMBL/GenBank/DDBJ databases">
        <title>Draft genome sequences of novel Actinobacteria.</title>
        <authorList>
            <person name="Sahin N."/>
            <person name="Ay H."/>
            <person name="Saygin H."/>
        </authorList>
    </citation>
    <scope>NUCLEOTIDE SEQUENCE [LARGE SCALE GENOMIC DNA]</scope>
    <source>
        <strain evidence="5 6">CH32</strain>
    </source>
</reference>
<keyword evidence="2" id="KW-0238">DNA-binding</keyword>
<dbReference type="CDD" id="cd07377">
    <property type="entry name" value="WHTH_GntR"/>
    <property type="match status" value="1"/>
</dbReference>
<dbReference type="Gene3D" id="1.10.10.10">
    <property type="entry name" value="Winged helix-like DNA-binding domain superfamily/Winged helix DNA-binding domain"/>
    <property type="match status" value="1"/>
</dbReference>
<proteinExistence type="predicted"/>
<dbReference type="EMBL" id="SMKQ01000008">
    <property type="protein sequence ID" value="TDD54627.1"/>
    <property type="molecule type" value="Genomic_DNA"/>
</dbReference>
<dbReference type="GO" id="GO:0045892">
    <property type="term" value="P:negative regulation of DNA-templated transcription"/>
    <property type="evidence" value="ECO:0007669"/>
    <property type="project" value="TreeGrafter"/>
</dbReference>
<dbReference type="InterPro" id="IPR036388">
    <property type="entry name" value="WH-like_DNA-bd_sf"/>
</dbReference>
<dbReference type="SUPFAM" id="SSF46785">
    <property type="entry name" value="Winged helix' DNA-binding domain"/>
    <property type="match status" value="1"/>
</dbReference>
<dbReference type="InterPro" id="IPR000524">
    <property type="entry name" value="Tscrpt_reg_HTH_GntR"/>
</dbReference>
<evidence type="ECO:0000313" key="6">
    <source>
        <dbReference type="Proteomes" id="UP000295302"/>
    </source>
</evidence>
<evidence type="ECO:0000256" key="3">
    <source>
        <dbReference type="ARBA" id="ARBA00023163"/>
    </source>
</evidence>
<evidence type="ECO:0000256" key="1">
    <source>
        <dbReference type="ARBA" id="ARBA00023015"/>
    </source>
</evidence>
<organism evidence="5 6">
    <name type="scientific">Nonomuraea terrae</name>
    <dbReference type="NCBI Taxonomy" id="2530383"/>
    <lineage>
        <taxon>Bacteria</taxon>
        <taxon>Bacillati</taxon>
        <taxon>Actinomycetota</taxon>
        <taxon>Actinomycetes</taxon>
        <taxon>Streptosporangiales</taxon>
        <taxon>Streptosporangiaceae</taxon>
        <taxon>Nonomuraea</taxon>
    </lineage>
</organism>
<evidence type="ECO:0000313" key="5">
    <source>
        <dbReference type="EMBL" id="TDD54627.1"/>
    </source>
</evidence>
<sequence length="81" mass="9417">MIKWEPKYRYEQVADDLRERIERGEYAPRSPIPAIPRIMQIYEVGRNTALHAVALLADEGLVVIKRSQGTFVVPLEDRPQR</sequence>
<dbReference type="PROSITE" id="PS50949">
    <property type="entry name" value="HTH_GNTR"/>
    <property type="match status" value="1"/>
</dbReference>
<evidence type="ECO:0000259" key="4">
    <source>
        <dbReference type="PROSITE" id="PS50949"/>
    </source>
</evidence>
<evidence type="ECO:0000256" key="2">
    <source>
        <dbReference type="ARBA" id="ARBA00023125"/>
    </source>
</evidence>
<name>A0A4V2YNK5_9ACTN</name>
<dbReference type="Proteomes" id="UP000295302">
    <property type="component" value="Unassembled WGS sequence"/>
</dbReference>